<dbReference type="GO" id="GO:0006235">
    <property type="term" value="P:dTTP biosynthetic process"/>
    <property type="evidence" value="ECO:0007669"/>
    <property type="project" value="UniProtKB-UniRule"/>
</dbReference>
<name>A0A5N8VY57_9ACTN</name>
<dbReference type="EMBL" id="VJZE01000009">
    <property type="protein sequence ID" value="MPY38968.1"/>
    <property type="molecule type" value="Genomic_DNA"/>
</dbReference>
<dbReference type="PANTHER" id="PTHR10344:SF4">
    <property type="entry name" value="UMP-CMP KINASE 2, MITOCHONDRIAL"/>
    <property type="match status" value="1"/>
</dbReference>
<evidence type="ECO:0000256" key="6">
    <source>
        <dbReference type="ARBA" id="ARBA00022741"/>
    </source>
</evidence>
<evidence type="ECO:0000256" key="1">
    <source>
        <dbReference type="ARBA" id="ARBA00009776"/>
    </source>
</evidence>
<dbReference type="GO" id="GO:0004798">
    <property type="term" value="F:dTMP kinase activity"/>
    <property type="evidence" value="ECO:0007669"/>
    <property type="project" value="UniProtKB-UniRule"/>
</dbReference>
<dbReference type="CDD" id="cd01672">
    <property type="entry name" value="TMPK"/>
    <property type="match status" value="1"/>
</dbReference>
<dbReference type="GO" id="GO:0005524">
    <property type="term" value="F:ATP binding"/>
    <property type="evidence" value="ECO:0007669"/>
    <property type="project" value="UniProtKB-UniRule"/>
</dbReference>
<sequence>MASAPTGDTAIPLPRLREPDHPGFLLVIEGTDGAGKSTLLNRVTHRLQSTGHDVLTTFQPTPATRAHGVFRALSESGGADLDLYRALYLLTLGDRLFHVDTVVMPHLRAGGVVICDRYVYTTMANIMAREQQFEPWFAEAAGHLLRPDLSVLAHCPLDIAVQRIRSRPEEVDRPIDLDHMGRVHQAFRTLEKDGWLRGIDTSVHGIDECADLVTGWVADGLSHRSAR</sequence>
<accession>A0A5N8VY57</accession>
<dbReference type="InterPro" id="IPR027417">
    <property type="entry name" value="P-loop_NTPase"/>
</dbReference>
<evidence type="ECO:0000256" key="5">
    <source>
        <dbReference type="ARBA" id="ARBA00022727"/>
    </source>
</evidence>
<keyword evidence="5 10" id="KW-0545">Nucleotide biosynthesis</keyword>
<keyword evidence="4 10" id="KW-0808">Transferase</keyword>
<evidence type="ECO:0000256" key="8">
    <source>
        <dbReference type="ARBA" id="ARBA00022840"/>
    </source>
</evidence>
<organism evidence="12 13">
    <name type="scientific">Streptomyces phyllanthi</name>
    <dbReference type="NCBI Taxonomy" id="1803180"/>
    <lineage>
        <taxon>Bacteria</taxon>
        <taxon>Bacillati</taxon>
        <taxon>Actinomycetota</taxon>
        <taxon>Actinomycetes</taxon>
        <taxon>Kitasatosporales</taxon>
        <taxon>Streptomycetaceae</taxon>
        <taxon>Streptomyces</taxon>
    </lineage>
</organism>
<dbReference type="GO" id="GO:0006233">
    <property type="term" value="P:dTDP biosynthetic process"/>
    <property type="evidence" value="ECO:0007669"/>
    <property type="project" value="InterPro"/>
</dbReference>
<evidence type="ECO:0000256" key="3">
    <source>
        <dbReference type="ARBA" id="ARBA00017144"/>
    </source>
</evidence>
<dbReference type="OrthoDB" id="4213751at2"/>
<feature type="binding site" evidence="10">
    <location>
        <begin position="30"/>
        <end position="37"/>
    </location>
    <ligand>
        <name>ATP</name>
        <dbReference type="ChEBI" id="CHEBI:30616"/>
    </ligand>
</feature>
<keyword evidence="7 10" id="KW-0418">Kinase</keyword>
<proteinExistence type="inferred from homology"/>
<evidence type="ECO:0000313" key="12">
    <source>
        <dbReference type="EMBL" id="MPY38968.1"/>
    </source>
</evidence>
<dbReference type="InterPro" id="IPR018094">
    <property type="entry name" value="Thymidylate_kinase"/>
</dbReference>
<evidence type="ECO:0000256" key="9">
    <source>
        <dbReference type="ARBA" id="ARBA00048743"/>
    </source>
</evidence>
<evidence type="ECO:0000256" key="10">
    <source>
        <dbReference type="HAMAP-Rule" id="MF_00165"/>
    </source>
</evidence>
<evidence type="ECO:0000259" key="11">
    <source>
        <dbReference type="Pfam" id="PF02223"/>
    </source>
</evidence>
<comment type="caution">
    <text evidence="12">The sequence shown here is derived from an EMBL/GenBank/DDBJ whole genome shotgun (WGS) entry which is preliminary data.</text>
</comment>
<dbReference type="Gene3D" id="3.40.50.300">
    <property type="entry name" value="P-loop containing nucleotide triphosphate hydrolases"/>
    <property type="match status" value="1"/>
</dbReference>
<dbReference type="InterPro" id="IPR039430">
    <property type="entry name" value="Thymidylate_kin-like_dom"/>
</dbReference>
<dbReference type="SUPFAM" id="SSF52540">
    <property type="entry name" value="P-loop containing nucleoside triphosphate hydrolases"/>
    <property type="match status" value="1"/>
</dbReference>
<dbReference type="AlphaFoldDB" id="A0A5N8VY57"/>
<dbReference type="GO" id="GO:0005737">
    <property type="term" value="C:cytoplasm"/>
    <property type="evidence" value="ECO:0007669"/>
    <property type="project" value="TreeGrafter"/>
</dbReference>
<dbReference type="HAMAP" id="MF_00165">
    <property type="entry name" value="Thymidylate_kinase"/>
    <property type="match status" value="1"/>
</dbReference>
<evidence type="ECO:0000313" key="13">
    <source>
        <dbReference type="Proteomes" id="UP000326979"/>
    </source>
</evidence>
<keyword evidence="6 10" id="KW-0547">Nucleotide-binding</keyword>
<gene>
    <name evidence="10" type="primary">tmk</name>
    <name evidence="12" type="ORF">FNH04_03130</name>
</gene>
<evidence type="ECO:0000256" key="4">
    <source>
        <dbReference type="ARBA" id="ARBA00022679"/>
    </source>
</evidence>
<feature type="domain" description="Thymidylate kinase-like" evidence="11">
    <location>
        <begin position="28"/>
        <end position="202"/>
    </location>
</feature>
<dbReference type="PANTHER" id="PTHR10344">
    <property type="entry name" value="THYMIDYLATE KINASE"/>
    <property type="match status" value="1"/>
</dbReference>
<protein>
    <recommendedName>
        <fullName evidence="3 10">Thymidylate kinase</fullName>
        <ecNumber evidence="2 10">2.7.4.9</ecNumber>
    </recommendedName>
    <alternativeName>
        <fullName evidence="10">dTMP kinase</fullName>
    </alternativeName>
</protein>
<dbReference type="RefSeq" id="WP_152780046.1">
    <property type="nucleotide sequence ID" value="NZ_BAABEQ010000060.1"/>
</dbReference>
<evidence type="ECO:0000256" key="7">
    <source>
        <dbReference type="ARBA" id="ARBA00022777"/>
    </source>
</evidence>
<keyword evidence="13" id="KW-1185">Reference proteome</keyword>
<reference evidence="12 13" key="1">
    <citation type="submission" date="2019-07" db="EMBL/GenBank/DDBJ databases">
        <title>New species of Amycolatopsis and Streptomyces.</title>
        <authorList>
            <person name="Duangmal K."/>
            <person name="Teo W.F.A."/>
            <person name="Lipun K."/>
        </authorList>
    </citation>
    <scope>NUCLEOTIDE SEQUENCE [LARGE SCALE GENOMIC DNA]</scope>
    <source>
        <strain evidence="12 13">TISTR 2346</strain>
    </source>
</reference>
<dbReference type="GO" id="GO:0006227">
    <property type="term" value="P:dUDP biosynthetic process"/>
    <property type="evidence" value="ECO:0007669"/>
    <property type="project" value="TreeGrafter"/>
</dbReference>
<keyword evidence="8 10" id="KW-0067">ATP-binding</keyword>
<comment type="function">
    <text evidence="10">Phosphorylation of dTMP to form dTDP in both de novo and salvage pathways of dTTP synthesis.</text>
</comment>
<dbReference type="EC" id="2.7.4.9" evidence="2 10"/>
<comment type="similarity">
    <text evidence="1 10">Belongs to the thymidylate kinase family.</text>
</comment>
<evidence type="ECO:0000256" key="2">
    <source>
        <dbReference type="ARBA" id="ARBA00012980"/>
    </source>
</evidence>
<dbReference type="Pfam" id="PF02223">
    <property type="entry name" value="Thymidylate_kin"/>
    <property type="match status" value="1"/>
</dbReference>
<dbReference type="Proteomes" id="UP000326979">
    <property type="component" value="Unassembled WGS sequence"/>
</dbReference>
<comment type="catalytic activity">
    <reaction evidence="9 10">
        <text>dTMP + ATP = dTDP + ADP</text>
        <dbReference type="Rhea" id="RHEA:13517"/>
        <dbReference type="ChEBI" id="CHEBI:30616"/>
        <dbReference type="ChEBI" id="CHEBI:58369"/>
        <dbReference type="ChEBI" id="CHEBI:63528"/>
        <dbReference type="ChEBI" id="CHEBI:456216"/>
        <dbReference type="EC" id="2.7.4.9"/>
    </reaction>
</comment>